<dbReference type="InterPro" id="IPR036866">
    <property type="entry name" value="RibonucZ/Hydroxyglut_hydro"/>
</dbReference>
<evidence type="ECO:0000256" key="4">
    <source>
        <dbReference type="ARBA" id="ARBA00022833"/>
    </source>
</evidence>
<protein>
    <submittedName>
        <fullName evidence="6">Hydroxyacylglutathione hydrolase GloC</fullName>
        <ecNumber evidence="6">3.1.2.6</ecNumber>
    </submittedName>
</protein>
<feature type="domain" description="Metallo-beta-lactamase" evidence="5">
    <location>
        <begin position="12"/>
        <end position="189"/>
    </location>
</feature>
<dbReference type="SMART" id="SM00849">
    <property type="entry name" value="Lactamase_B"/>
    <property type="match status" value="1"/>
</dbReference>
<sequence length="206" mass="22246">MKILVMEVGMIGTNCYIAVNEETNAGVVVDPGGDSDKILNVIKKHDIKIEAIFITHGHSDHIMGLDEVRKATGAKVYISKADEPMLKDADRNLSMFIGQNKTFAGADENFTDGQELVVAGIKFKILATPGHTPGGVCILADNVVFCGDTVFAESIGRTDLPGGSYEDIIKSIKEKILPLADNVQLLPGHGPATTVGWERRRNPFLQ</sequence>
<comment type="cofactor">
    <cofactor evidence="1">
        <name>Zn(2+)</name>
        <dbReference type="ChEBI" id="CHEBI:29105"/>
    </cofactor>
</comment>
<evidence type="ECO:0000256" key="1">
    <source>
        <dbReference type="ARBA" id="ARBA00001947"/>
    </source>
</evidence>
<dbReference type="Pfam" id="PF00753">
    <property type="entry name" value="Lactamase_B"/>
    <property type="match status" value="1"/>
</dbReference>
<dbReference type="InterPro" id="IPR051453">
    <property type="entry name" value="MBL_Glyoxalase_II"/>
</dbReference>
<comment type="caution">
    <text evidence="6">The sequence shown here is derived from an EMBL/GenBank/DDBJ whole genome shotgun (WGS) entry which is preliminary data.</text>
</comment>
<organism evidence="6">
    <name type="scientific">bioreactor metagenome</name>
    <dbReference type="NCBI Taxonomy" id="1076179"/>
    <lineage>
        <taxon>unclassified sequences</taxon>
        <taxon>metagenomes</taxon>
        <taxon>ecological metagenomes</taxon>
    </lineage>
</organism>
<accession>A0A644VBK1</accession>
<dbReference type="Gene3D" id="3.60.15.10">
    <property type="entry name" value="Ribonuclease Z/Hydroxyacylglutathione hydrolase-like"/>
    <property type="match status" value="1"/>
</dbReference>
<dbReference type="CDD" id="cd06262">
    <property type="entry name" value="metallo-hydrolase-like_MBL-fold"/>
    <property type="match status" value="1"/>
</dbReference>
<dbReference type="PANTHER" id="PTHR46233:SF3">
    <property type="entry name" value="HYDROXYACYLGLUTATHIONE HYDROLASE GLOC"/>
    <property type="match status" value="1"/>
</dbReference>
<dbReference type="SUPFAM" id="SSF56281">
    <property type="entry name" value="Metallo-hydrolase/oxidoreductase"/>
    <property type="match status" value="1"/>
</dbReference>
<reference evidence="6" key="1">
    <citation type="submission" date="2019-08" db="EMBL/GenBank/DDBJ databases">
        <authorList>
            <person name="Kucharzyk K."/>
            <person name="Murdoch R.W."/>
            <person name="Higgins S."/>
            <person name="Loffler F."/>
        </authorList>
    </citation>
    <scope>NUCLEOTIDE SEQUENCE</scope>
</reference>
<evidence type="ECO:0000256" key="3">
    <source>
        <dbReference type="ARBA" id="ARBA00022801"/>
    </source>
</evidence>
<evidence type="ECO:0000313" key="6">
    <source>
        <dbReference type="EMBL" id="MPL88485.1"/>
    </source>
</evidence>
<keyword evidence="4" id="KW-0862">Zinc</keyword>
<evidence type="ECO:0000256" key="2">
    <source>
        <dbReference type="ARBA" id="ARBA00022723"/>
    </source>
</evidence>
<evidence type="ECO:0000259" key="5">
    <source>
        <dbReference type="SMART" id="SM00849"/>
    </source>
</evidence>
<keyword evidence="2" id="KW-0479">Metal-binding</keyword>
<dbReference type="GO" id="GO:0004416">
    <property type="term" value="F:hydroxyacylglutathione hydrolase activity"/>
    <property type="evidence" value="ECO:0007669"/>
    <property type="project" value="UniProtKB-EC"/>
</dbReference>
<dbReference type="EMBL" id="VSSQ01000258">
    <property type="protein sequence ID" value="MPL88485.1"/>
    <property type="molecule type" value="Genomic_DNA"/>
</dbReference>
<dbReference type="PANTHER" id="PTHR46233">
    <property type="entry name" value="HYDROXYACYLGLUTATHIONE HYDROLASE GLOC"/>
    <property type="match status" value="1"/>
</dbReference>
<dbReference type="AlphaFoldDB" id="A0A644VBK1"/>
<name>A0A644VBK1_9ZZZZ</name>
<gene>
    <name evidence="6" type="primary">gloC_9</name>
    <name evidence="6" type="ORF">SDC9_34508</name>
</gene>
<proteinExistence type="predicted"/>
<dbReference type="GO" id="GO:0046872">
    <property type="term" value="F:metal ion binding"/>
    <property type="evidence" value="ECO:0007669"/>
    <property type="project" value="UniProtKB-KW"/>
</dbReference>
<dbReference type="InterPro" id="IPR001279">
    <property type="entry name" value="Metallo-B-lactamas"/>
</dbReference>
<keyword evidence="3 6" id="KW-0378">Hydrolase</keyword>
<dbReference type="EC" id="3.1.2.6" evidence="6"/>